<feature type="signal peptide" evidence="3">
    <location>
        <begin position="1"/>
        <end position="22"/>
    </location>
</feature>
<dbReference type="InterPro" id="IPR011042">
    <property type="entry name" value="6-blade_b-propeller_TolB-like"/>
</dbReference>
<feature type="compositionally biased region" description="Pro residues" evidence="2">
    <location>
        <begin position="832"/>
        <end position="841"/>
    </location>
</feature>
<dbReference type="EMBL" id="SLWX01000008">
    <property type="protein sequence ID" value="TCO75515.1"/>
    <property type="molecule type" value="Genomic_DNA"/>
</dbReference>
<name>A0A4R2L8E7_9GAMM</name>
<dbReference type="PANTHER" id="PTHR36842:SF1">
    <property type="entry name" value="PROTEIN TOLB"/>
    <property type="match status" value="1"/>
</dbReference>
<protein>
    <submittedName>
        <fullName evidence="4">TolB protein</fullName>
    </submittedName>
</protein>
<gene>
    <name evidence="4" type="ORF">EV688_10881</name>
</gene>
<organism evidence="4 5">
    <name type="scientific">Chromatocurvus halotolerans</name>
    <dbReference type="NCBI Taxonomy" id="1132028"/>
    <lineage>
        <taxon>Bacteria</taxon>
        <taxon>Pseudomonadati</taxon>
        <taxon>Pseudomonadota</taxon>
        <taxon>Gammaproteobacteria</taxon>
        <taxon>Cellvibrionales</taxon>
        <taxon>Halieaceae</taxon>
        <taxon>Chromatocurvus</taxon>
    </lineage>
</organism>
<dbReference type="Proteomes" id="UP000294980">
    <property type="component" value="Unassembled WGS sequence"/>
</dbReference>
<accession>A0A4R2L8E7</accession>
<dbReference type="Gene3D" id="2.120.10.30">
    <property type="entry name" value="TolB, C-terminal domain"/>
    <property type="match status" value="2"/>
</dbReference>
<evidence type="ECO:0000256" key="3">
    <source>
        <dbReference type="SAM" id="SignalP"/>
    </source>
</evidence>
<keyword evidence="5" id="KW-1185">Reference proteome</keyword>
<dbReference type="InterPro" id="IPR011659">
    <property type="entry name" value="WD40"/>
</dbReference>
<dbReference type="PANTHER" id="PTHR36842">
    <property type="entry name" value="PROTEIN TOLB HOMOLOG"/>
    <property type="match status" value="1"/>
</dbReference>
<feature type="chain" id="PRO_5020414601" evidence="3">
    <location>
        <begin position="23"/>
        <end position="841"/>
    </location>
</feature>
<dbReference type="RefSeq" id="WP_117317974.1">
    <property type="nucleotide sequence ID" value="NZ_QQSW01000010.1"/>
</dbReference>
<keyword evidence="3" id="KW-0732">Signal</keyword>
<dbReference type="OrthoDB" id="9812921at2"/>
<dbReference type="NCBIfam" id="NF038032">
    <property type="entry name" value="CehA_McbA_metalo"/>
    <property type="match status" value="1"/>
</dbReference>
<sequence length="841" mass="90338">MKKSLSAILALSLAMLSQSLLGQWTHQYPRVEGYSHQLYLEQENLPILSSGPINPAPSPDGEQIAFSHQGWIWLLDLESGVARQLTDGAGIDGRPRWSPDGESLAFVRDGGADTAVVVKRLSDGAETVVDTPAIELDPEFTRDGNSLLYTSARTGRLAIWQRDLATGDDEKLIEPGGLGRGARSLADGGIVYHAKDYPSFGLRVREADGQTDRLLFEQGWMAHFDPDVHPSGRSMVYSVGNGNDQRLAVMDIDQPGFPRWLTAVGGKALHPAFSADGTTIYFVEANTNQQFELRQIDVAGGPASAVEIARWDYTSPVGKATIITTRDNGEPAPARVSVTRMDGHPVANPGGPTFVDNNNGDTYFYSPGSLELDLPQGQYRIVATRGPFSMPVERSVDVSRDASLELVAAIPEIWNPGNAGYASADHHIHLNASGVTELDLADLLLFMRGEALDSAAPMAWNQYNRFIDAHRVGQTETTADGTSALLSQEVRSDFHGHLGMIGLKDAFHPWFFGPIEPVYSNRDFNNGQAIAHARTKGALATYVHPVDGHADPFADLAANSPPHELVIDGVLTDGVGLELVCQWTSSLGTAELWYRFLNIGRAMPATAGTDMMANFYRIPAIGTARAYVPVAANATGFDAVVEQVRRGTGFVTTGPGLLFEVNGSTPGETVESGTRSWDIELVSVRPVERLEIIVNGEIVRALDGFDGKGSKRYSGAIDLPKGGWVAARAVGGETGWPSMGVFPFAHSSPIWIGHIGSTDPMAAQAAANDLLRALDYSEAQFIEGYSGAVPAGLQVRIDQARRELEALEDRVGGHSGVRSERDLTPQGESAPAPHPGAIPAR</sequence>
<comment type="caution">
    <text evidence="4">The sequence shown here is derived from an EMBL/GenBank/DDBJ whole genome shotgun (WGS) entry which is preliminary data.</text>
</comment>
<proteinExistence type="inferred from homology"/>
<evidence type="ECO:0000313" key="4">
    <source>
        <dbReference type="EMBL" id="TCO75515.1"/>
    </source>
</evidence>
<feature type="region of interest" description="Disordered" evidence="2">
    <location>
        <begin position="808"/>
        <end position="841"/>
    </location>
</feature>
<evidence type="ECO:0000256" key="1">
    <source>
        <dbReference type="ARBA" id="ARBA00009820"/>
    </source>
</evidence>
<comment type="similarity">
    <text evidence="1">Belongs to the TolB family.</text>
</comment>
<dbReference type="SUPFAM" id="SSF82171">
    <property type="entry name" value="DPP6 N-terminal domain-like"/>
    <property type="match status" value="1"/>
</dbReference>
<dbReference type="AlphaFoldDB" id="A0A4R2L8E7"/>
<feature type="compositionally biased region" description="Basic and acidic residues" evidence="2">
    <location>
        <begin position="808"/>
        <end position="823"/>
    </location>
</feature>
<evidence type="ECO:0000313" key="5">
    <source>
        <dbReference type="Proteomes" id="UP000294980"/>
    </source>
</evidence>
<reference evidence="4 5" key="1">
    <citation type="submission" date="2019-03" db="EMBL/GenBank/DDBJ databases">
        <title>Genomic Encyclopedia of Type Strains, Phase IV (KMG-IV): sequencing the most valuable type-strain genomes for metagenomic binning, comparative biology and taxonomic classification.</title>
        <authorList>
            <person name="Goeker M."/>
        </authorList>
    </citation>
    <scope>NUCLEOTIDE SEQUENCE [LARGE SCALE GENOMIC DNA]</scope>
    <source>
        <strain evidence="4 5">DSM 23344</strain>
    </source>
</reference>
<dbReference type="Pfam" id="PF07676">
    <property type="entry name" value="PD40"/>
    <property type="match status" value="3"/>
</dbReference>
<evidence type="ECO:0000256" key="2">
    <source>
        <dbReference type="SAM" id="MobiDB-lite"/>
    </source>
</evidence>